<evidence type="ECO:0000313" key="2">
    <source>
        <dbReference type="Proteomes" id="UP000198660"/>
    </source>
</evidence>
<dbReference type="EMBL" id="FPAA01000009">
    <property type="protein sequence ID" value="SFS84192.1"/>
    <property type="molecule type" value="Genomic_DNA"/>
</dbReference>
<name>A0A1I6T4N6_9BACL</name>
<dbReference type="Proteomes" id="UP000198660">
    <property type="component" value="Unassembled WGS sequence"/>
</dbReference>
<gene>
    <name evidence="1" type="ORF">SAMN05444972_10910</name>
</gene>
<proteinExistence type="predicted"/>
<dbReference type="AlphaFoldDB" id="A0A1I6T4N6"/>
<dbReference type="OrthoDB" id="2990216at2"/>
<organism evidence="1 2">
    <name type="scientific">Marininema halotolerans</name>
    <dbReference type="NCBI Taxonomy" id="1155944"/>
    <lineage>
        <taxon>Bacteria</taxon>
        <taxon>Bacillati</taxon>
        <taxon>Bacillota</taxon>
        <taxon>Bacilli</taxon>
        <taxon>Bacillales</taxon>
        <taxon>Thermoactinomycetaceae</taxon>
        <taxon>Marininema</taxon>
    </lineage>
</organism>
<evidence type="ECO:0000313" key="1">
    <source>
        <dbReference type="EMBL" id="SFS84192.1"/>
    </source>
</evidence>
<protein>
    <submittedName>
        <fullName evidence="1">Uncharacterized protein</fullName>
    </submittedName>
</protein>
<keyword evidence="2" id="KW-1185">Reference proteome</keyword>
<accession>A0A1I6T4N6</accession>
<dbReference type="RefSeq" id="WP_091837756.1">
    <property type="nucleotide sequence ID" value="NZ_FPAA01000009.1"/>
</dbReference>
<sequence length="154" mass="18434">MGKVVWLEAWRCHRMEKLREEALHGFPWSKLSRFLEEVLEPSLSFLSPRKRFSVDEAVYRLAFEAYVCGIESSRKGEAECPPERTENERRRWCNDVFGQEGDELVSRVAREMDLFHHLDEWTSQSVLVFFDEVALRWFLHGIDYGIRLRKRRLL</sequence>
<reference evidence="2" key="1">
    <citation type="submission" date="2016-10" db="EMBL/GenBank/DDBJ databases">
        <authorList>
            <person name="Varghese N."/>
            <person name="Submissions S."/>
        </authorList>
    </citation>
    <scope>NUCLEOTIDE SEQUENCE [LARGE SCALE GENOMIC DNA]</scope>
    <source>
        <strain evidence="2">DSM 45789</strain>
    </source>
</reference>